<dbReference type="AlphaFoldDB" id="A0A6J5UUM0"/>
<dbReference type="Proteomes" id="UP000507245">
    <property type="component" value="Unassembled WGS sequence"/>
</dbReference>
<reference evidence="4" key="1">
    <citation type="journal article" date="2020" name="Genome Biol.">
        <title>Gamete binning: chromosome-level and haplotype-resolved genome assembly enabled by high-throughput single-cell sequencing of gamete genomes.</title>
        <authorList>
            <person name="Campoy J.A."/>
            <person name="Sun H."/>
            <person name="Goel M."/>
            <person name="Jiao W.-B."/>
            <person name="Folz-Donahue K."/>
            <person name="Wang N."/>
            <person name="Rubio M."/>
            <person name="Liu C."/>
            <person name="Kukat C."/>
            <person name="Ruiz D."/>
            <person name="Huettel B."/>
            <person name="Schneeberger K."/>
        </authorList>
    </citation>
    <scope>NUCLEOTIDE SEQUENCE [LARGE SCALE GENOMIC DNA]</scope>
    <source>
        <strain evidence="4">cv. Rojo Pasion</strain>
    </source>
</reference>
<dbReference type="EMBL" id="CAEKDK010000005">
    <property type="protein sequence ID" value="CAB4279593.1"/>
    <property type="molecule type" value="Genomic_DNA"/>
</dbReference>
<evidence type="ECO:0000313" key="3">
    <source>
        <dbReference type="Proteomes" id="UP000507222"/>
    </source>
</evidence>
<evidence type="ECO:0000313" key="1">
    <source>
        <dbReference type="EMBL" id="CAB4279593.1"/>
    </source>
</evidence>
<proteinExistence type="predicted"/>
<organism evidence="1 3">
    <name type="scientific">Prunus armeniaca</name>
    <name type="common">Apricot</name>
    <name type="synonym">Armeniaca vulgaris</name>
    <dbReference type="NCBI Taxonomy" id="36596"/>
    <lineage>
        <taxon>Eukaryota</taxon>
        <taxon>Viridiplantae</taxon>
        <taxon>Streptophyta</taxon>
        <taxon>Embryophyta</taxon>
        <taxon>Tracheophyta</taxon>
        <taxon>Spermatophyta</taxon>
        <taxon>Magnoliopsida</taxon>
        <taxon>eudicotyledons</taxon>
        <taxon>Gunneridae</taxon>
        <taxon>Pentapetalae</taxon>
        <taxon>rosids</taxon>
        <taxon>fabids</taxon>
        <taxon>Rosales</taxon>
        <taxon>Rosaceae</taxon>
        <taxon>Amygdaloideae</taxon>
        <taxon>Amygdaleae</taxon>
        <taxon>Prunus</taxon>
    </lineage>
</organism>
<evidence type="ECO:0000313" key="4">
    <source>
        <dbReference type="Proteomes" id="UP000507245"/>
    </source>
</evidence>
<keyword evidence="4" id="KW-1185">Reference proteome</keyword>
<dbReference type="EMBL" id="CAEKKB010000005">
    <property type="protein sequence ID" value="CAB4310057.1"/>
    <property type="molecule type" value="Genomic_DNA"/>
</dbReference>
<dbReference type="Proteomes" id="UP000507222">
    <property type="component" value="Unassembled WGS sequence"/>
</dbReference>
<accession>A0A6J5UUM0</accession>
<reference evidence="1 3" key="2">
    <citation type="submission" date="2020-05" db="EMBL/GenBank/DDBJ databases">
        <authorList>
            <person name="Campoy J."/>
            <person name="Schneeberger K."/>
            <person name="Spophaly S."/>
        </authorList>
    </citation>
    <scope>NUCLEOTIDE SEQUENCE [LARGE SCALE GENOMIC DNA]</scope>
    <source>
        <strain evidence="1">PruArmRojPasFocal</strain>
    </source>
</reference>
<protein>
    <submittedName>
        <fullName evidence="1">Uncharacterized protein</fullName>
    </submittedName>
</protein>
<name>A0A6J5UUM0_PRUAR</name>
<gene>
    <name evidence="1" type="ORF">CURHAP_LOCUS31977</name>
    <name evidence="2" type="ORF">ORAREDHAP_LOCUS31622</name>
</gene>
<evidence type="ECO:0000313" key="2">
    <source>
        <dbReference type="EMBL" id="CAB4310057.1"/>
    </source>
</evidence>
<sequence>MEGIRGKLAEFTGTFPDWSSLNIDDLLWKSAAVRNLFYLTAVLTRRQCGENNFYSFSFVMTPVGYGTGLAVDDYFIFCAARLD</sequence>